<name>A0AAE1KS98_PETCI</name>
<dbReference type="Proteomes" id="UP001286313">
    <property type="component" value="Unassembled WGS sequence"/>
</dbReference>
<evidence type="ECO:0000313" key="3">
    <source>
        <dbReference type="Proteomes" id="UP001286313"/>
    </source>
</evidence>
<comment type="caution">
    <text evidence="2">The sequence shown here is derived from an EMBL/GenBank/DDBJ whole genome shotgun (WGS) entry which is preliminary data.</text>
</comment>
<evidence type="ECO:0000313" key="2">
    <source>
        <dbReference type="EMBL" id="KAK3884031.1"/>
    </source>
</evidence>
<protein>
    <submittedName>
        <fullName evidence="2">Uncharacterized protein</fullName>
    </submittedName>
</protein>
<dbReference type="AlphaFoldDB" id="A0AAE1KS98"/>
<evidence type="ECO:0000256" key="1">
    <source>
        <dbReference type="SAM" id="MobiDB-lite"/>
    </source>
</evidence>
<accession>A0AAE1KS98</accession>
<feature type="region of interest" description="Disordered" evidence="1">
    <location>
        <begin position="72"/>
        <end position="102"/>
    </location>
</feature>
<proteinExistence type="predicted"/>
<keyword evidence="3" id="KW-1185">Reference proteome</keyword>
<dbReference type="EMBL" id="JAWQEG010000924">
    <property type="protein sequence ID" value="KAK3884031.1"/>
    <property type="molecule type" value="Genomic_DNA"/>
</dbReference>
<sequence>MAAICSDALLKAVSEVFGCSSAHLRGYCSDFLPNLHLQFFQIVWLTSEHFLLQISPQEEVANAAIPLDVPKSSRKLQTSPSTVHRYRWPPSSKSDHTNGIVY</sequence>
<reference evidence="2" key="1">
    <citation type="submission" date="2023-10" db="EMBL/GenBank/DDBJ databases">
        <title>Genome assemblies of two species of porcelain crab, Petrolisthes cinctipes and Petrolisthes manimaculis (Anomura: Porcellanidae).</title>
        <authorList>
            <person name="Angst P."/>
        </authorList>
    </citation>
    <scope>NUCLEOTIDE SEQUENCE</scope>
    <source>
        <strain evidence="2">PB745_01</strain>
        <tissue evidence="2">Gill</tissue>
    </source>
</reference>
<organism evidence="2 3">
    <name type="scientific">Petrolisthes cinctipes</name>
    <name type="common">Flat porcelain crab</name>
    <dbReference type="NCBI Taxonomy" id="88211"/>
    <lineage>
        <taxon>Eukaryota</taxon>
        <taxon>Metazoa</taxon>
        <taxon>Ecdysozoa</taxon>
        <taxon>Arthropoda</taxon>
        <taxon>Crustacea</taxon>
        <taxon>Multicrustacea</taxon>
        <taxon>Malacostraca</taxon>
        <taxon>Eumalacostraca</taxon>
        <taxon>Eucarida</taxon>
        <taxon>Decapoda</taxon>
        <taxon>Pleocyemata</taxon>
        <taxon>Anomura</taxon>
        <taxon>Galatheoidea</taxon>
        <taxon>Porcellanidae</taxon>
        <taxon>Petrolisthes</taxon>
    </lineage>
</organism>
<gene>
    <name evidence="2" type="ORF">Pcinc_011700</name>
</gene>